<comment type="similarity">
    <text evidence="2">Belongs to the SusD family.</text>
</comment>
<evidence type="ECO:0000313" key="9">
    <source>
        <dbReference type="Proteomes" id="UP001056426"/>
    </source>
</evidence>
<accession>A0A9J6ZPG1</accession>
<dbReference type="PROSITE" id="PS51257">
    <property type="entry name" value="PROKAR_LIPOPROTEIN"/>
    <property type="match status" value="1"/>
</dbReference>
<proteinExistence type="inferred from homology"/>
<gene>
    <name evidence="8" type="ORF">M9189_11205</name>
</gene>
<dbReference type="Gene3D" id="1.25.40.390">
    <property type="match status" value="1"/>
</dbReference>
<name>A0A9J6ZPG1_9BACT</name>
<evidence type="ECO:0000256" key="4">
    <source>
        <dbReference type="ARBA" id="ARBA00023136"/>
    </source>
</evidence>
<evidence type="ECO:0000256" key="1">
    <source>
        <dbReference type="ARBA" id="ARBA00004442"/>
    </source>
</evidence>
<dbReference type="Pfam" id="PF14322">
    <property type="entry name" value="SusD-like_3"/>
    <property type="match status" value="1"/>
</dbReference>
<keyword evidence="4" id="KW-0472">Membrane</keyword>
<comment type="subcellular location">
    <subcellularLocation>
        <location evidence="1">Cell outer membrane</location>
    </subcellularLocation>
</comment>
<evidence type="ECO:0000259" key="7">
    <source>
        <dbReference type="Pfam" id="PF14322"/>
    </source>
</evidence>
<reference evidence="8" key="1">
    <citation type="submission" date="2022-05" db="EMBL/GenBank/DDBJ databases">
        <authorList>
            <person name="Sun X."/>
        </authorList>
    </citation>
    <scope>NUCLEOTIDE SEQUENCE</scope>
    <source>
        <strain evidence="8">Ai-910</strain>
    </source>
</reference>
<feature type="domain" description="RagB/SusD" evidence="6">
    <location>
        <begin position="314"/>
        <end position="555"/>
    </location>
</feature>
<dbReference type="InterPro" id="IPR012944">
    <property type="entry name" value="SusD_RagB_dom"/>
</dbReference>
<keyword evidence="9" id="KW-1185">Reference proteome</keyword>
<dbReference type="RefSeq" id="WP_250723294.1">
    <property type="nucleotide sequence ID" value="NZ_CP098400.1"/>
</dbReference>
<sequence length="569" mass="64572">MNNRILKYLALSLGVLVGLSSCEDFLDRPTEDNYNVDNFYQTDEQCFQAVNPLYNSPWYDFQRGFFKVGEVLAGNYYWGGSPYMTFTINSSDEDLVNMSASLWSVNAYCNGILENIDLKSGPEVSETTKKTVKGEALVWKAMAYFYLVRIFGEVPIVHNNSAEIAAGNYNEKYKATIPNIYDYILMTLDKAIEWLPEKNAPGRIDRYSAYALMSKVYLTKSGYGMDGSRNQDDLDKAAAYALKVIDESGRELVPVFSDIFRLQNNFSSESLLAWHWRGDRDPWTQQNTLQSDLALTGFSEFGDTWGGYAGPSVDLQNAFGEDALSLDRVNRDTRRKATMMMYGDKYEYFWADKGGFDWADYNLNVLGEVQSGTGANQVKHLVGNNNDHVLGLGYGMANMATGLSTHLIRLSDVYLIYAEAVLGNQGSSSDAKALEVFNRVRARAFGKPYDEFLNTSDVVTSLTFDLIWKERRLELATEGDRWYDYVRLHYFNPNKAINELRDQARGTYNGLKAFYETGTLDPSTTYYNEVPKPNINDSHFKLPFPDTDLTMNKHLLEEAVEVDISQFSY</sequence>
<dbReference type="InterPro" id="IPR033985">
    <property type="entry name" value="SusD-like_N"/>
</dbReference>
<reference evidence="8" key="2">
    <citation type="submission" date="2022-06" db="EMBL/GenBank/DDBJ databases">
        <title>Xiashengella guii gen. nov. sp. nov., a bacterium isolated form anaerobic digestion tank.</title>
        <authorList>
            <person name="Huang H."/>
        </authorList>
    </citation>
    <scope>NUCLEOTIDE SEQUENCE</scope>
    <source>
        <strain evidence="8">Ai-910</strain>
    </source>
</reference>
<evidence type="ECO:0000256" key="5">
    <source>
        <dbReference type="ARBA" id="ARBA00023237"/>
    </source>
</evidence>
<dbReference type="KEGG" id="alkq:M9189_11205"/>
<evidence type="ECO:0000259" key="6">
    <source>
        <dbReference type="Pfam" id="PF07980"/>
    </source>
</evidence>
<protein>
    <submittedName>
        <fullName evidence="8">RagB/SusD family nutrient uptake outer membrane protein</fullName>
    </submittedName>
</protein>
<dbReference type="Pfam" id="PF07980">
    <property type="entry name" value="SusD_RagB"/>
    <property type="match status" value="1"/>
</dbReference>
<dbReference type="Proteomes" id="UP001056426">
    <property type="component" value="Chromosome"/>
</dbReference>
<evidence type="ECO:0000256" key="3">
    <source>
        <dbReference type="ARBA" id="ARBA00022729"/>
    </source>
</evidence>
<dbReference type="EMBL" id="CP098400">
    <property type="protein sequence ID" value="URW79422.1"/>
    <property type="molecule type" value="Genomic_DNA"/>
</dbReference>
<evidence type="ECO:0000256" key="2">
    <source>
        <dbReference type="ARBA" id="ARBA00006275"/>
    </source>
</evidence>
<keyword evidence="5" id="KW-0998">Cell outer membrane</keyword>
<dbReference type="AlphaFoldDB" id="A0A9J6ZPG1"/>
<feature type="domain" description="SusD-like N-terminal" evidence="7">
    <location>
        <begin position="88"/>
        <end position="218"/>
    </location>
</feature>
<dbReference type="InterPro" id="IPR011990">
    <property type="entry name" value="TPR-like_helical_dom_sf"/>
</dbReference>
<dbReference type="GO" id="GO:0009279">
    <property type="term" value="C:cell outer membrane"/>
    <property type="evidence" value="ECO:0007669"/>
    <property type="project" value="UniProtKB-SubCell"/>
</dbReference>
<evidence type="ECO:0000313" key="8">
    <source>
        <dbReference type="EMBL" id="URW79422.1"/>
    </source>
</evidence>
<organism evidence="8 9">
    <name type="scientific">Xiashengella succiniciproducens</name>
    <dbReference type="NCBI Taxonomy" id="2949635"/>
    <lineage>
        <taxon>Bacteria</taxon>
        <taxon>Pseudomonadati</taxon>
        <taxon>Bacteroidota</taxon>
        <taxon>Bacteroidia</taxon>
        <taxon>Marinilabiliales</taxon>
        <taxon>Marinilabiliaceae</taxon>
        <taxon>Xiashengella</taxon>
    </lineage>
</organism>
<dbReference type="SUPFAM" id="SSF48452">
    <property type="entry name" value="TPR-like"/>
    <property type="match status" value="1"/>
</dbReference>
<keyword evidence="3" id="KW-0732">Signal</keyword>